<proteinExistence type="predicted"/>
<feature type="chain" id="PRO_5038990976" description="MspA family protein" evidence="1">
    <location>
        <begin position="26"/>
        <end position="218"/>
    </location>
</feature>
<organism evidence="2 3">
    <name type="scientific">Gordonia crocea</name>
    <dbReference type="NCBI Taxonomy" id="589162"/>
    <lineage>
        <taxon>Bacteria</taxon>
        <taxon>Bacillati</taxon>
        <taxon>Actinomycetota</taxon>
        <taxon>Actinomycetes</taxon>
        <taxon>Mycobacteriales</taxon>
        <taxon>Gordoniaceae</taxon>
        <taxon>Gordonia</taxon>
    </lineage>
</organism>
<dbReference type="OrthoDB" id="4540215at2"/>
<dbReference type="Pfam" id="PF09203">
    <property type="entry name" value="MspA"/>
    <property type="match status" value="1"/>
</dbReference>
<reference evidence="3" key="1">
    <citation type="submission" date="2019-06" db="EMBL/GenBank/DDBJ databases">
        <title>Gordonia isolated from sludge of a wastewater treatment plant.</title>
        <authorList>
            <person name="Tamura T."/>
            <person name="Aoyama K."/>
            <person name="Kang Y."/>
            <person name="Saito S."/>
            <person name="Akiyama N."/>
            <person name="Yazawa K."/>
            <person name="Gonoi T."/>
            <person name="Mikami Y."/>
        </authorList>
    </citation>
    <scope>NUCLEOTIDE SEQUENCE [LARGE SCALE GENOMIC DNA]</scope>
    <source>
        <strain evidence="3">NBRC 107697</strain>
    </source>
</reference>
<comment type="caution">
    <text evidence="2">The sequence shown here is derived from an EMBL/GenBank/DDBJ whole genome shotgun (WGS) entry which is preliminary data.</text>
</comment>
<keyword evidence="1" id="KW-0732">Signal</keyword>
<dbReference type="Proteomes" id="UP000444980">
    <property type="component" value="Unassembled WGS sequence"/>
</dbReference>
<feature type="signal peptide" evidence="1">
    <location>
        <begin position="1"/>
        <end position="25"/>
    </location>
</feature>
<dbReference type="AlphaFoldDB" id="A0A7I9UZT3"/>
<dbReference type="EMBL" id="BJOU01000008">
    <property type="protein sequence ID" value="GED98687.1"/>
    <property type="molecule type" value="Genomic_DNA"/>
</dbReference>
<evidence type="ECO:0000256" key="1">
    <source>
        <dbReference type="SAM" id="SignalP"/>
    </source>
</evidence>
<sequence>MKTKAKFTGLTAAAAAVMVTSALTAAPPSAKADTVYNLPSQTQRYTMGDGTVVTFQRVRERANVNPSLGGTPLHRNAWVSGKLIVTLSKEASRIEIYPGYIVGCQVNLASVSGEGGSGIDANGFDGAEAGTSVSLGPGQARAFYLVDAERADDFGQDKHDKRITYKKKKRASLSYTNSQLGLRGCGGYAQARSFASVQIETKHAMQSMSFYGRPFSMG</sequence>
<dbReference type="RefSeq" id="WP_161928088.1">
    <property type="nucleotide sequence ID" value="NZ_BJOU01000008.1"/>
</dbReference>
<dbReference type="Gene3D" id="2.60.40.1650">
    <property type="entry name" value="Porin MspA (Ig-like beta-sandwich domain)"/>
    <property type="match status" value="1"/>
</dbReference>
<accession>A0A7I9UZT3</accession>
<evidence type="ECO:0000313" key="3">
    <source>
        <dbReference type="Proteomes" id="UP000444980"/>
    </source>
</evidence>
<keyword evidence="3" id="KW-1185">Reference proteome</keyword>
<dbReference type="InterPro" id="IPR015286">
    <property type="entry name" value="Porin_fam_mycobact-type"/>
</dbReference>
<protein>
    <recommendedName>
        <fullName evidence="4">MspA family protein</fullName>
    </recommendedName>
</protein>
<gene>
    <name evidence="2" type="ORF">nbrc107697_27260</name>
</gene>
<evidence type="ECO:0000313" key="2">
    <source>
        <dbReference type="EMBL" id="GED98687.1"/>
    </source>
</evidence>
<evidence type="ECO:0008006" key="4">
    <source>
        <dbReference type="Google" id="ProtNLM"/>
    </source>
</evidence>
<name>A0A7I9UZT3_9ACTN</name>